<dbReference type="SMART" id="SM00028">
    <property type="entry name" value="TPR"/>
    <property type="match status" value="6"/>
</dbReference>
<protein>
    <recommendedName>
        <fullName evidence="7">Tetratricopeptide repeat protein</fullName>
    </recommendedName>
</protein>
<dbReference type="AlphaFoldDB" id="A0A7R6PHN2"/>
<feature type="coiled-coil region" evidence="4">
    <location>
        <begin position="349"/>
        <end position="404"/>
    </location>
</feature>
<dbReference type="Proteomes" id="UP000595564">
    <property type="component" value="Chromosome"/>
</dbReference>
<dbReference type="EMBL" id="AP017470">
    <property type="protein sequence ID" value="BBB32784.1"/>
    <property type="molecule type" value="Genomic_DNA"/>
</dbReference>
<evidence type="ECO:0000313" key="5">
    <source>
        <dbReference type="EMBL" id="BBB32784.1"/>
    </source>
</evidence>
<organism evidence="5 6">
    <name type="scientific">Thermotomaculum hydrothermale</name>
    <dbReference type="NCBI Taxonomy" id="981385"/>
    <lineage>
        <taxon>Bacteria</taxon>
        <taxon>Pseudomonadati</taxon>
        <taxon>Acidobacteriota</taxon>
        <taxon>Holophagae</taxon>
        <taxon>Thermotomaculales</taxon>
        <taxon>Thermotomaculaceae</taxon>
        <taxon>Thermotomaculum</taxon>
    </lineage>
</organism>
<dbReference type="SUPFAM" id="SSF48452">
    <property type="entry name" value="TPR-like"/>
    <property type="match status" value="2"/>
</dbReference>
<feature type="repeat" description="TPR" evidence="3">
    <location>
        <begin position="163"/>
        <end position="196"/>
    </location>
</feature>
<keyword evidence="2 3" id="KW-0802">TPR repeat</keyword>
<evidence type="ECO:0000256" key="4">
    <source>
        <dbReference type="SAM" id="Coils"/>
    </source>
</evidence>
<dbReference type="Pfam" id="PF13432">
    <property type="entry name" value="TPR_16"/>
    <property type="match status" value="1"/>
</dbReference>
<accession>A0A7R6PHN2</accession>
<dbReference type="Gene3D" id="1.25.40.10">
    <property type="entry name" value="Tetratricopeptide repeat domain"/>
    <property type="match status" value="3"/>
</dbReference>
<dbReference type="PANTHER" id="PTHR44858">
    <property type="entry name" value="TETRATRICOPEPTIDE REPEAT PROTEIN 6"/>
    <property type="match status" value="1"/>
</dbReference>
<evidence type="ECO:0000256" key="1">
    <source>
        <dbReference type="ARBA" id="ARBA00022737"/>
    </source>
</evidence>
<dbReference type="PROSITE" id="PS50005">
    <property type="entry name" value="TPR"/>
    <property type="match status" value="2"/>
</dbReference>
<dbReference type="RefSeq" id="WP_201327088.1">
    <property type="nucleotide sequence ID" value="NZ_AP017470.1"/>
</dbReference>
<dbReference type="InterPro" id="IPR011990">
    <property type="entry name" value="TPR-like_helical_dom_sf"/>
</dbReference>
<dbReference type="KEGG" id="thyd:TTHT_1266"/>
<sequence length="438" mass="50337">MKKTVILVLVFLLSVNFVKADYKLGYKLYKQGKIKQALQEFQVDAEKYSYWYFPSYMAAMCYYQLKDYKAALEMLRMAENAAMKSDKKVVELPKVKILEAKVLAASGKCKEAIKLCSKYIPQSPAEFQAMFYFIKGKCENKLKNHSKAVVDLKNSTGINPKNPSAWFELGLAYIHNRNLDGAIKSLTKSMQLYPKSKATYYLLTDTLINKARRVRDANSKKKYYLQAVDVANKGLKYFPGDKKLQLNLANAYLGAKQYSTAINLFSQLYKKYPNDTQVVFGLGSAYMGNKDYKNALPYLLKVKGKMNNALIYNFIATAQLAIGKNENNLSKCKIALKTVNDGLRKFPGNRNLLKKKKEAQEIIARFEKNLEIEKKNKQIEQENKRKLANRIMTLKGRIRKAEEIKRKSGRYPASYESDKAELEKALKTYEKLYGKFRQ</sequence>
<gene>
    <name evidence="5" type="ORF">TTHT_1266</name>
</gene>
<evidence type="ECO:0008006" key="7">
    <source>
        <dbReference type="Google" id="ProtNLM"/>
    </source>
</evidence>
<evidence type="ECO:0000256" key="2">
    <source>
        <dbReference type="ARBA" id="ARBA00022803"/>
    </source>
</evidence>
<evidence type="ECO:0000256" key="3">
    <source>
        <dbReference type="PROSITE-ProRule" id="PRU00339"/>
    </source>
</evidence>
<keyword evidence="6" id="KW-1185">Reference proteome</keyword>
<evidence type="ECO:0000313" key="6">
    <source>
        <dbReference type="Proteomes" id="UP000595564"/>
    </source>
</evidence>
<dbReference type="InterPro" id="IPR050498">
    <property type="entry name" value="Ycf3"/>
</dbReference>
<keyword evidence="1" id="KW-0677">Repeat</keyword>
<keyword evidence="4" id="KW-0175">Coiled coil</keyword>
<dbReference type="InterPro" id="IPR013105">
    <property type="entry name" value="TPR_2"/>
</dbReference>
<name>A0A7R6PHN2_9BACT</name>
<reference evidence="5 6" key="1">
    <citation type="journal article" date="2012" name="Extremophiles">
        <title>Thermotomaculum hydrothermale gen. nov., sp. nov., a novel heterotrophic thermophile within the phylum Acidobacteria from a deep-sea hydrothermal vent chimney in the Southern Okinawa Trough.</title>
        <authorList>
            <person name="Izumi H."/>
            <person name="Nunoura T."/>
            <person name="Miyazaki M."/>
            <person name="Mino S."/>
            <person name="Toki T."/>
            <person name="Takai K."/>
            <person name="Sako Y."/>
            <person name="Sawabe T."/>
            <person name="Nakagawa S."/>
        </authorList>
    </citation>
    <scope>NUCLEOTIDE SEQUENCE [LARGE SCALE GENOMIC DNA]</scope>
    <source>
        <strain evidence="5 6">AC55</strain>
    </source>
</reference>
<dbReference type="InterPro" id="IPR019734">
    <property type="entry name" value="TPR_rpt"/>
</dbReference>
<dbReference type="PANTHER" id="PTHR44858:SF1">
    <property type="entry name" value="UDP-N-ACETYLGLUCOSAMINE--PEPTIDE N-ACETYLGLUCOSAMINYLTRANSFERASE SPINDLY-RELATED"/>
    <property type="match status" value="1"/>
</dbReference>
<dbReference type="Pfam" id="PF07719">
    <property type="entry name" value="TPR_2"/>
    <property type="match status" value="1"/>
</dbReference>
<proteinExistence type="predicted"/>
<feature type="repeat" description="TPR" evidence="3">
    <location>
        <begin position="242"/>
        <end position="275"/>
    </location>
</feature>